<sequence length="346" mass="39438">MTLKHGNIKDFDSITDEEDKRLLKALVKRAKQRLAQAKDEELLKMSAELNSLLQYYGGSIPEKSMDVHCLLCSDTLLGRTTGSALKEWLEAKGLAVMMHVQKDLQTVELISFQYALAELARFVHDLVPGYRDKGYSIIFNLTGGFKGVQGFLQTVASFYADEALYIFQTGKELLRIPRLPVRMDGEGIIQEHLEFFRKVSNGLAVEQVPNSLPETMILKMDGEVALSPWGELLWNQCKKAIYRREVLCPPSNLVRFGHRFSQSIKGLGPERTAILNERIDDLSKFMEERKRGGRYNPRRLDFKELMGKPVLESTHECDAWADQDAKRLFCHFEGEVLVVDELGEHL</sequence>
<dbReference type="STRING" id="1156395.DBT_2030"/>
<comment type="caution">
    <text evidence="2">The sequence shown here is derived from an EMBL/GenBank/DDBJ whole genome shotgun (WGS) entry which is preliminary data.</text>
</comment>
<feature type="domain" description="CRISPR system ring nuclease SSO1393-like" evidence="1">
    <location>
        <begin position="44"/>
        <end position="179"/>
    </location>
</feature>
<keyword evidence="3" id="KW-1185">Reference proteome</keyword>
<dbReference type="PATRIC" id="fig|1156395.6.peg.2054"/>
<dbReference type="Gene3D" id="3.40.50.10770">
    <property type="entry name" value="Hypothetical protein VC1899 like domain (Restriction endonuclease-like)"/>
    <property type="match status" value="1"/>
</dbReference>
<accession>A0A1B9F3H5</accession>
<dbReference type="NCBIfam" id="TIGR02619">
    <property type="entry name" value="putative CRISPR-associated protein, APE2256 family"/>
    <property type="match status" value="1"/>
</dbReference>
<dbReference type="Gene3D" id="1.10.196.30">
    <property type="match status" value="1"/>
</dbReference>
<evidence type="ECO:0000313" key="3">
    <source>
        <dbReference type="Proteomes" id="UP000093080"/>
    </source>
</evidence>
<protein>
    <submittedName>
        <fullName evidence="2">CRISPR-associated protein</fullName>
    </submittedName>
</protein>
<reference evidence="2 3" key="1">
    <citation type="submission" date="2016-06" db="EMBL/GenBank/DDBJ databases">
        <title>Respiratory ammonification of nitrate coupled to the oxidation of elemental sulfur in deep-sea autotrophic thermophilic bacteria.</title>
        <authorList>
            <person name="Slobodkina G.B."/>
            <person name="Mardanov A.V."/>
            <person name="Ravin N.V."/>
            <person name="Frolova A.A."/>
            <person name="Viryasiv M.B."/>
            <person name="Chernyh N.A."/>
            <person name="Bonch-Osmolovskaya E.A."/>
            <person name="Slobodkin A.I."/>
        </authorList>
    </citation>
    <scope>NUCLEOTIDE SEQUENCE [LARGE SCALE GENOMIC DNA]</scope>
    <source>
        <strain evidence="2 3">S69</strain>
    </source>
</reference>
<evidence type="ECO:0000313" key="2">
    <source>
        <dbReference type="EMBL" id="OCC14489.1"/>
    </source>
</evidence>
<dbReference type="AlphaFoldDB" id="A0A1B9F3H5"/>
<dbReference type="Pfam" id="PF09651">
    <property type="entry name" value="Cas_APE2256"/>
    <property type="match status" value="1"/>
</dbReference>
<gene>
    <name evidence="2" type="ORF">DBT_2030</name>
</gene>
<name>A0A1B9F3H5_9BACT</name>
<evidence type="ECO:0000259" key="1">
    <source>
        <dbReference type="Pfam" id="PF09651"/>
    </source>
</evidence>
<dbReference type="Proteomes" id="UP000093080">
    <property type="component" value="Unassembled WGS sequence"/>
</dbReference>
<dbReference type="EMBL" id="MAGO01000011">
    <property type="protein sequence ID" value="OCC14489.1"/>
    <property type="molecule type" value="Genomic_DNA"/>
</dbReference>
<dbReference type="InterPro" id="IPR013442">
    <property type="entry name" value="SSO1393-like"/>
</dbReference>
<proteinExistence type="predicted"/>
<organism evidence="2 3">
    <name type="scientific">Dissulfuribacter thermophilus</name>
    <dbReference type="NCBI Taxonomy" id="1156395"/>
    <lineage>
        <taxon>Bacteria</taxon>
        <taxon>Pseudomonadati</taxon>
        <taxon>Thermodesulfobacteriota</taxon>
        <taxon>Dissulfuribacteria</taxon>
        <taxon>Dissulfuribacterales</taxon>
        <taxon>Dissulfuribacteraceae</taxon>
        <taxon>Dissulfuribacter</taxon>
    </lineage>
</organism>